<evidence type="ECO:0000256" key="4">
    <source>
        <dbReference type="ARBA" id="ARBA00022989"/>
    </source>
</evidence>
<dbReference type="EMBL" id="FZOS01000002">
    <property type="protein sequence ID" value="SNS18240.1"/>
    <property type="molecule type" value="Genomic_DNA"/>
</dbReference>
<comment type="similarity">
    <text evidence="2">Belongs to the UPF0057 (PMP3) family.</text>
</comment>
<feature type="transmembrane region" description="Helical" evidence="6">
    <location>
        <begin position="38"/>
        <end position="64"/>
    </location>
</feature>
<dbReference type="PROSITE" id="PS01309">
    <property type="entry name" value="UPF0057"/>
    <property type="match status" value="1"/>
</dbReference>
<protein>
    <submittedName>
        <fullName evidence="7">Uncharacterized membrane protein YqaE, homolog of Blt101, UPF0057 family</fullName>
    </submittedName>
</protein>
<dbReference type="Proteomes" id="UP000198281">
    <property type="component" value="Unassembled WGS sequence"/>
</dbReference>
<feature type="transmembrane region" description="Helical" evidence="6">
    <location>
        <begin position="12"/>
        <end position="32"/>
    </location>
</feature>
<dbReference type="PANTHER" id="PTHR21659:SF42">
    <property type="entry name" value="UPF0057 MEMBRANE PROTEIN ZK632.10-RELATED"/>
    <property type="match status" value="1"/>
</dbReference>
<keyword evidence="4 6" id="KW-1133">Transmembrane helix</keyword>
<evidence type="ECO:0000313" key="8">
    <source>
        <dbReference type="Proteomes" id="UP000198281"/>
    </source>
</evidence>
<dbReference type="PANTHER" id="PTHR21659">
    <property type="entry name" value="HYDROPHOBIC PROTEIN RCI2 LOW TEMPERATURE AND SALT RESPONSIVE PROTEIN LTI6 -RELATED"/>
    <property type="match status" value="1"/>
</dbReference>
<dbReference type="InterPro" id="IPR000612">
    <property type="entry name" value="PMP3"/>
</dbReference>
<evidence type="ECO:0000256" key="2">
    <source>
        <dbReference type="ARBA" id="ARBA00009530"/>
    </source>
</evidence>
<evidence type="ECO:0000313" key="7">
    <source>
        <dbReference type="EMBL" id="SNS18240.1"/>
    </source>
</evidence>
<dbReference type="Pfam" id="PF01679">
    <property type="entry name" value="Pmp3"/>
    <property type="match status" value="1"/>
</dbReference>
<proteinExistence type="inferred from homology"/>
<evidence type="ECO:0000256" key="3">
    <source>
        <dbReference type="ARBA" id="ARBA00022692"/>
    </source>
</evidence>
<keyword evidence="3 6" id="KW-0812">Transmembrane</keyword>
<keyword evidence="5 6" id="KW-0472">Membrane</keyword>
<evidence type="ECO:0000256" key="5">
    <source>
        <dbReference type="ARBA" id="ARBA00023136"/>
    </source>
</evidence>
<accession>A0A239CDS3</accession>
<comment type="subcellular location">
    <subcellularLocation>
        <location evidence="1">Membrane</location>
    </subcellularLocation>
</comment>
<reference evidence="8" key="1">
    <citation type="submission" date="2017-06" db="EMBL/GenBank/DDBJ databases">
        <authorList>
            <person name="Varghese N."/>
            <person name="Submissions S."/>
        </authorList>
    </citation>
    <scope>NUCLEOTIDE SEQUENCE [LARGE SCALE GENOMIC DNA]</scope>
    <source>
        <strain evidence="8">LNB2</strain>
    </source>
</reference>
<evidence type="ECO:0000256" key="6">
    <source>
        <dbReference type="SAM" id="Phobius"/>
    </source>
</evidence>
<sequence length="71" mass="7691">MIVREEDGANGPALPVLALIAALFLPPLGVFLDRGITPTFWISVALTLLFFLPGLLFSLGAILVPRFARRD</sequence>
<dbReference type="GO" id="GO:0016020">
    <property type="term" value="C:membrane"/>
    <property type="evidence" value="ECO:0007669"/>
    <property type="project" value="UniProtKB-SubCell"/>
</dbReference>
<evidence type="ECO:0000256" key="1">
    <source>
        <dbReference type="ARBA" id="ARBA00004370"/>
    </source>
</evidence>
<gene>
    <name evidence="7" type="ORF">SAMN06295912_102149</name>
</gene>
<keyword evidence="8" id="KW-1185">Reference proteome</keyword>
<name>A0A239CDS3_9SPHN</name>
<dbReference type="AlphaFoldDB" id="A0A239CDS3"/>
<organism evidence="7 8">
    <name type="scientific">Edaphosphingomonas laterariae</name>
    <dbReference type="NCBI Taxonomy" id="861865"/>
    <lineage>
        <taxon>Bacteria</taxon>
        <taxon>Pseudomonadati</taxon>
        <taxon>Pseudomonadota</taxon>
        <taxon>Alphaproteobacteria</taxon>
        <taxon>Sphingomonadales</taxon>
        <taxon>Rhizorhabdaceae</taxon>
        <taxon>Edaphosphingomonas</taxon>
    </lineage>
</organism>